<feature type="coiled-coil region" evidence="1">
    <location>
        <begin position="86"/>
        <end position="134"/>
    </location>
</feature>
<dbReference type="Proteomes" id="UP000325081">
    <property type="component" value="Unassembled WGS sequence"/>
</dbReference>
<keyword evidence="1" id="KW-0175">Coiled coil</keyword>
<organism evidence="2 3">
    <name type="scientific">Striga asiatica</name>
    <name type="common">Asiatic witchweed</name>
    <name type="synonym">Buchnera asiatica</name>
    <dbReference type="NCBI Taxonomy" id="4170"/>
    <lineage>
        <taxon>Eukaryota</taxon>
        <taxon>Viridiplantae</taxon>
        <taxon>Streptophyta</taxon>
        <taxon>Embryophyta</taxon>
        <taxon>Tracheophyta</taxon>
        <taxon>Spermatophyta</taxon>
        <taxon>Magnoliopsida</taxon>
        <taxon>eudicotyledons</taxon>
        <taxon>Gunneridae</taxon>
        <taxon>Pentapetalae</taxon>
        <taxon>asterids</taxon>
        <taxon>lamiids</taxon>
        <taxon>Lamiales</taxon>
        <taxon>Orobanchaceae</taxon>
        <taxon>Buchnereae</taxon>
        <taxon>Striga</taxon>
    </lineage>
</organism>
<feature type="non-terminal residue" evidence="2">
    <location>
        <position position="254"/>
    </location>
</feature>
<dbReference type="AlphaFoldDB" id="A0A5A7R2X2"/>
<keyword evidence="3" id="KW-1185">Reference proteome</keyword>
<dbReference type="InterPro" id="IPR044588">
    <property type="entry name" value="EREX-like"/>
</dbReference>
<protein>
    <submittedName>
        <fullName evidence="2">Phox (PX) domain-containing protein</fullName>
    </submittedName>
</protein>
<accession>A0A5A7R2X2</accession>
<sequence length="254" mass="29480">MEELRQRSIELELKLNSEQLQLISVLATHKYYYKLLSRPRGSILSLPIHIITRKICCPMRWIPLYRKHEDLLKRHQELELKSKADIKVLVKEVKNLRSSHAELTEQLNQSVAEKSKAEEQLREERVKNEQTRTSWREFLDKFRTLHEQLQECHINYLNLTEGDDMLKTISSFSEPIDIVATSDNQIGLLISKVQLLAQECDDSASTNDTVDELHNGTSSLDEELRKMLMSVLVDNGVLRKQVNSLIVSAEQMTQ</sequence>
<evidence type="ECO:0000256" key="1">
    <source>
        <dbReference type="SAM" id="Coils"/>
    </source>
</evidence>
<evidence type="ECO:0000313" key="2">
    <source>
        <dbReference type="EMBL" id="GER51700.1"/>
    </source>
</evidence>
<dbReference type="OrthoDB" id="76516at2759"/>
<comment type="caution">
    <text evidence="2">The sequence shown here is derived from an EMBL/GenBank/DDBJ whole genome shotgun (WGS) entry which is preliminary data.</text>
</comment>
<evidence type="ECO:0000313" key="3">
    <source>
        <dbReference type="Proteomes" id="UP000325081"/>
    </source>
</evidence>
<proteinExistence type="predicted"/>
<gene>
    <name evidence="2" type="ORF">STAS_29104</name>
</gene>
<name>A0A5A7R2X2_STRAF</name>
<dbReference type="PANTHER" id="PTHR46856:SF1">
    <property type="entry name" value="PX DOMAIN-CONTAINING PROTEIN EREL1-RELATED"/>
    <property type="match status" value="1"/>
</dbReference>
<dbReference type="EMBL" id="BKCP01009848">
    <property type="protein sequence ID" value="GER51700.1"/>
    <property type="molecule type" value="Genomic_DNA"/>
</dbReference>
<reference evidence="3" key="1">
    <citation type="journal article" date="2019" name="Curr. Biol.">
        <title>Genome Sequence of Striga asiatica Provides Insight into the Evolution of Plant Parasitism.</title>
        <authorList>
            <person name="Yoshida S."/>
            <person name="Kim S."/>
            <person name="Wafula E.K."/>
            <person name="Tanskanen J."/>
            <person name="Kim Y.M."/>
            <person name="Honaas L."/>
            <person name="Yang Z."/>
            <person name="Spallek T."/>
            <person name="Conn C.E."/>
            <person name="Ichihashi Y."/>
            <person name="Cheong K."/>
            <person name="Cui S."/>
            <person name="Der J.P."/>
            <person name="Gundlach H."/>
            <person name="Jiao Y."/>
            <person name="Hori C."/>
            <person name="Ishida J.K."/>
            <person name="Kasahara H."/>
            <person name="Kiba T."/>
            <person name="Kim M.S."/>
            <person name="Koo N."/>
            <person name="Laohavisit A."/>
            <person name="Lee Y.H."/>
            <person name="Lumba S."/>
            <person name="McCourt P."/>
            <person name="Mortimer J.C."/>
            <person name="Mutuku J.M."/>
            <person name="Nomura T."/>
            <person name="Sasaki-Sekimoto Y."/>
            <person name="Seto Y."/>
            <person name="Wang Y."/>
            <person name="Wakatake T."/>
            <person name="Sakakibara H."/>
            <person name="Demura T."/>
            <person name="Yamaguchi S."/>
            <person name="Yoneyama K."/>
            <person name="Manabe R.I."/>
            <person name="Nelson D.C."/>
            <person name="Schulman A.H."/>
            <person name="Timko M.P."/>
            <person name="dePamphilis C.W."/>
            <person name="Choi D."/>
            <person name="Shirasu K."/>
        </authorList>
    </citation>
    <scope>NUCLEOTIDE SEQUENCE [LARGE SCALE GENOMIC DNA]</scope>
    <source>
        <strain evidence="3">cv. UVA1</strain>
    </source>
</reference>
<dbReference type="PANTHER" id="PTHR46856">
    <property type="entry name" value="PX DOMAIN-CONTAINING PROTEIN EREL1-RELATED"/>
    <property type="match status" value="1"/>
</dbReference>
<dbReference type="GO" id="GO:0015031">
    <property type="term" value="P:protein transport"/>
    <property type="evidence" value="ECO:0007669"/>
    <property type="project" value="InterPro"/>
</dbReference>